<dbReference type="Proteomes" id="UP000824140">
    <property type="component" value="Unassembled WGS sequence"/>
</dbReference>
<sequence length="427" mass="49483">MNPFEEKCAPIEDMFQDWSQLYPRSYDPFTVDPYTKCRIILMNGTEFEAQWFSRNFSRHACDNDLRRELALTRRVEQQQQKKIACLKPIGETVLEHTIGYEQLAVDLTAALASRETDIGVKKALHFALLEDFDHLYRYSDLLDMECGTKAEHLLGGYTEIMPGRPTISEHRFPYDDIRYPIDASASLLTKLNVNIITAAEQQTMNYYMNQQAFYKTALGRKLYQEIAMIEEQHVSQYESLQDPHATWLEMLLLHEYTECYLYYSCYLDETDLAIRQMWEQFLMMEIGHLHKAAQLLEKYENKHYSQVIPDARFPEPLHLGSNIEYVRGVLGTVNVTAKHEHYTAVADLPPSADFFRYQNSVNPDAAIVPSHLVIEEYLKAFGEDYRYQTAPHPVAALESRDCDDTRVGRSPTETADAELLVRTLQKA</sequence>
<dbReference type="InterPro" id="IPR009078">
    <property type="entry name" value="Ferritin-like_SF"/>
</dbReference>
<reference evidence="1" key="2">
    <citation type="journal article" date="2021" name="PeerJ">
        <title>Extensive microbial diversity within the chicken gut microbiome revealed by metagenomics and culture.</title>
        <authorList>
            <person name="Gilroy R."/>
            <person name="Ravi A."/>
            <person name="Getino M."/>
            <person name="Pursley I."/>
            <person name="Horton D.L."/>
            <person name="Alikhan N.F."/>
            <person name="Baker D."/>
            <person name="Gharbi K."/>
            <person name="Hall N."/>
            <person name="Watson M."/>
            <person name="Adriaenssens E.M."/>
            <person name="Foster-Nyarko E."/>
            <person name="Jarju S."/>
            <person name="Secka A."/>
            <person name="Antonio M."/>
            <person name="Oren A."/>
            <person name="Chaudhuri R.R."/>
            <person name="La Ragione R."/>
            <person name="Hildebrand F."/>
            <person name="Pallen M.J."/>
        </authorList>
    </citation>
    <scope>NUCLEOTIDE SEQUENCE</scope>
    <source>
        <strain evidence="1">13766</strain>
    </source>
</reference>
<reference evidence="1" key="1">
    <citation type="submission" date="2020-10" db="EMBL/GenBank/DDBJ databases">
        <authorList>
            <person name="Gilroy R."/>
        </authorList>
    </citation>
    <scope>NUCLEOTIDE SEQUENCE</scope>
    <source>
        <strain evidence="1">13766</strain>
    </source>
</reference>
<comment type="caution">
    <text evidence="1">The sequence shown here is derived from an EMBL/GenBank/DDBJ whole genome shotgun (WGS) entry which is preliminary data.</text>
</comment>
<evidence type="ECO:0000313" key="1">
    <source>
        <dbReference type="EMBL" id="HIS92939.1"/>
    </source>
</evidence>
<evidence type="ECO:0000313" key="2">
    <source>
        <dbReference type="Proteomes" id="UP000824140"/>
    </source>
</evidence>
<name>A0A9D1K5W9_9FIRM</name>
<proteinExistence type="predicted"/>
<dbReference type="SUPFAM" id="SSF47240">
    <property type="entry name" value="Ferritin-like"/>
    <property type="match status" value="1"/>
</dbReference>
<gene>
    <name evidence="1" type="ORF">IAA84_08000</name>
</gene>
<dbReference type="EMBL" id="DVJN01000161">
    <property type="protein sequence ID" value="HIS92939.1"/>
    <property type="molecule type" value="Genomic_DNA"/>
</dbReference>
<accession>A0A9D1K5W9</accession>
<dbReference type="AlphaFoldDB" id="A0A9D1K5W9"/>
<organism evidence="1 2">
    <name type="scientific">Candidatus Alectryocaccomicrobium excrementavium</name>
    <dbReference type="NCBI Taxonomy" id="2840668"/>
    <lineage>
        <taxon>Bacteria</taxon>
        <taxon>Bacillati</taxon>
        <taxon>Bacillota</taxon>
        <taxon>Clostridia</taxon>
        <taxon>Candidatus Alectryocaccomicrobium</taxon>
    </lineage>
</organism>
<protein>
    <submittedName>
        <fullName evidence="1">Uncharacterized protein</fullName>
    </submittedName>
</protein>